<evidence type="ECO:0000259" key="9">
    <source>
        <dbReference type="Pfam" id="PF13297"/>
    </source>
</evidence>
<keyword evidence="5" id="KW-0175">Coiled coil</keyword>
<keyword evidence="2" id="KW-0507">mRNA processing</keyword>
<dbReference type="OrthoDB" id="2160351at2759"/>
<dbReference type="PANTHER" id="PTHR12786:SF2">
    <property type="entry name" value="SPLICING FACTOR 3A SUBUNIT 3"/>
    <property type="match status" value="1"/>
</dbReference>
<dbReference type="EMBL" id="JAEHOD010000012">
    <property type="protein sequence ID" value="KAG2449969.1"/>
    <property type="molecule type" value="Genomic_DNA"/>
</dbReference>
<dbReference type="Pfam" id="PF16837">
    <property type="entry name" value="SF3A3"/>
    <property type="match status" value="1"/>
</dbReference>
<dbReference type="Pfam" id="PF12108">
    <property type="entry name" value="SF3a60_bindingd"/>
    <property type="match status" value="1"/>
</dbReference>
<dbReference type="InterPro" id="IPR024598">
    <property type="entry name" value="SF3a60/Prp9_C"/>
</dbReference>
<feature type="domain" description="Splicing factor SF3a60 /Prp9 subunit C-terminal" evidence="7">
    <location>
        <begin position="428"/>
        <end position="545"/>
    </location>
</feature>
<feature type="domain" description="SF3A3" evidence="10">
    <location>
        <begin position="122"/>
        <end position="146"/>
    </location>
</feature>
<feature type="domain" description="Splicing factor SF3a60 binding" evidence="8">
    <location>
        <begin position="82"/>
        <end position="102"/>
    </location>
</feature>
<dbReference type="AlphaFoldDB" id="A0A835WLJ4"/>
<evidence type="ECO:0000256" key="3">
    <source>
        <dbReference type="ARBA" id="ARBA00023187"/>
    </source>
</evidence>
<dbReference type="InterPro" id="IPR025086">
    <property type="entry name" value="SDE2/SF3A3_SAP"/>
</dbReference>
<name>A0A835WLJ4_9CHLO</name>
<evidence type="ECO:0000256" key="6">
    <source>
        <dbReference type="SAM" id="MobiDB-lite"/>
    </source>
</evidence>
<dbReference type="GO" id="GO:0003723">
    <property type="term" value="F:RNA binding"/>
    <property type="evidence" value="ECO:0007669"/>
    <property type="project" value="InterPro"/>
</dbReference>
<keyword evidence="12" id="KW-1185">Reference proteome</keyword>
<keyword evidence="3" id="KW-0508">mRNA splicing</keyword>
<organism evidence="11 12">
    <name type="scientific">Chlamydomonas schloesseri</name>
    <dbReference type="NCBI Taxonomy" id="2026947"/>
    <lineage>
        <taxon>Eukaryota</taxon>
        <taxon>Viridiplantae</taxon>
        <taxon>Chlorophyta</taxon>
        <taxon>core chlorophytes</taxon>
        <taxon>Chlorophyceae</taxon>
        <taxon>CS clade</taxon>
        <taxon>Chlamydomonadales</taxon>
        <taxon>Chlamydomonadaceae</taxon>
        <taxon>Chlamydomonas</taxon>
    </lineage>
</organism>
<proteinExistence type="predicted"/>
<dbReference type="GO" id="GO:0005681">
    <property type="term" value="C:spliceosomal complex"/>
    <property type="evidence" value="ECO:0007669"/>
    <property type="project" value="InterPro"/>
</dbReference>
<protein>
    <recommendedName>
        <fullName evidence="13">Splicing factor 3A subunit 3</fullName>
    </recommendedName>
</protein>
<evidence type="ECO:0000259" key="7">
    <source>
        <dbReference type="Pfam" id="PF11931"/>
    </source>
</evidence>
<reference evidence="11" key="1">
    <citation type="journal article" date="2020" name="bioRxiv">
        <title>Comparative genomics of Chlamydomonas.</title>
        <authorList>
            <person name="Craig R.J."/>
            <person name="Hasan A.R."/>
            <person name="Ness R.W."/>
            <person name="Keightley P.D."/>
        </authorList>
    </citation>
    <scope>NUCLEOTIDE SEQUENCE</scope>
    <source>
        <strain evidence="11">CCAP 11/173</strain>
    </source>
</reference>
<comment type="caution">
    <text evidence="11">The sequence shown here is derived from an EMBL/GenBank/DDBJ whole genome shotgun (WGS) entry which is preliminary data.</text>
</comment>
<evidence type="ECO:0000259" key="10">
    <source>
        <dbReference type="Pfam" id="PF16837"/>
    </source>
</evidence>
<evidence type="ECO:0000256" key="5">
    <source>
        <dbReference type="SAM" id="Coils"/>
    </source>
</evidence>
<comment type="subcellular location">
    <subcellularLocation>
        <location evidence="1">Nucleus</location>
    </subcellularLocation>
</comment>
<gene>
    <name evidence="11" type="ORF">HYH02_000073</name>
</gene>
<feature type="domain" description="SDE2/SF3A3 SAP" evidence="9">
    <location>
        <begin position="263"/>
        <end position="340"/>
    </location>
</feature>
<evidence type="ECO:0000256" key="1">
    <source>
        <dbReference type="ARBA" id="ARBA00004123"/>
    </source>
</evidence>
<evidence type="ECO:0000256" key="2">
    <source>
        <dbReference type="ARBA" id="ARBA00022664"/>
    </source>
</evidence>
<dbReference type="Pfam" id="PF11931">
    <property type="entry name" value="SF3a60_Prp9_C"/>
    <property type="match status" value="1"/>
</dbReference>
<evidence type="ECO:0000259" key="8">
    <source>
        <dbReference type="Pfam" id="PF12108"/>
    </source>
</evidence>
<feature type="coiled-coil region" evidence="5">
    <location>
        <begin position="390"/>
        <end position="417"/>
    </location>
</feature>
<feature type="region of interest" description="Disordered" evidence="6">
    <location>
        <begin position="151"/>
        <end position="171"/>
    </location>
</feature>
<evidence type="ECO:0000256" key="4">
    <source>
        <dbReference type="ARBA" id="ARBA00023242"/>
    </source>
</evidence>
<sequence>MAETLLEQTRGLHEDMEHFERVICKDLKQETKSHKDKLFQSHRVRKRLDQIQESARKLIKIYEDEDKARKEEIEALGGEDKVFSKFYDRLKEIREYHRKFPNHELTEAEDDTPLLKEEPHVEFTGEEGLGRYLDLHDLYLRFLNLTRQQQAGKGAGKKGKGGGAGADDDGAITRVDADGAEVAEGAGGGAQEKAFEYYEYLTSFSDFSGVPRAQQMSKGFSEYLEALLGYLTGFYERTQPLAQLGRTLKKVEEDFAPRWEAGQVAGWEDRGVPAAPSASGLELEAFSSAEELEILGADRLKEALTQLGLKCGGTTKDRAARLWLTRDTPLEKLDRKHFAKGVVPPCVAADPAAAAKATAQARAVALLEVKVRKMAELLVNVIADTKGKVEKKQAQTYEEMQAELAEAEAEVAAPDDEEEDDFVYNPLKLPLGWDGKPIPYWLYKLHGLNQEFKCEICGNQSYWGRRAYEKHFKEYKHQQGMRSLGIPNNKMFYEVTKIEDALQLWKSIQDKAKGDFKPDDEEFEDAAGNVYSKKTYEDLRRQGLI</sequence>
<dbReference type="InterPro" id="IPR031774">
    <property type="entry name" value="SF3A3_dom"/>
</dbReference>
<evidence type="ECO:0000313" key="11">
    <source>
        <dbReference type="EMBL" id="KAG2449969.1"/>
    </source>
</evidence>
<dbReference type="GO" id="GO:0000398">
    <property type="term" value="P:mRNA splicing, via spliceosome"/>
    <property type="evidence" value="ECO:0007669"/>
    <property type="project" value="InterPro"/>
</dbReference>
<dbReference type="PANTHER" id="PTHR12786">
    <property type="entry name" value="SPLICING FACTOR SF3A-RELATED"/>
    <property type="match status" value="1"/>
</dbReference>
<dbReference type="Proteomes" id="UP000613740">
    <property type="component" value="Unassembled WGS sequence"/>
</dbReference>
<dbReference type="Pfam" id="PF13297">
    <property type="entry name" value="SDE2_2C"/>
    <property type="match status" value="1"/>
</dbReference>
<evidence type="ECO:0000313" key="12">
    <source>
        <dbReference type="Proteomes" id="UP000613740"/>
    </source>
</evidence>
<dbReference type="InterPro" id="IPR051421">
    <property type="entry name" value="RNA_Proc_DNA_Dmg_Regulator"/>
</dbReference>
<accession>A0A835WLJ4</accession>
<keyword evidence="4" id="KW-0539">Nucleus</keyword>
<dbReference type="InterPro" id="IPR021966">
    <property type="entry name" value="SF3a60_bindingd"/>
</dbReference>
<evidence type="ECO:0008006" key="13">
    <source>
        <dbReference type="Google" id="ProtNLM"/>
    </source>
</evidence>